<dbReference type="UniPathway" id="UPA00214"/>
<keyword evidence="6" id="KW-0547">Nucleotide-binding</keyword>
<reference evidence="15" key="1">
    <citation type="submission" date="2014-04" db="EMBL/GenBank/DDBJ databases">
        <title>Evolutionary Origins and Diversification of the Mycorrhizal Mutualists.</title>
        <authorList>
            <consortium name="DOE Joint Genome Institute"/>
            <consortium name="Mycorrhizal Genomics Consortium"/>
            <person name="Kohler A."/>
            <person name="Kuo A."/>
            <person name="Nagy L.G."/>
            <person name="Floudas D."/>
            <person name="Copeland A."/>
            <person name="Barry K.W."/>
            <person name="Cichocki N."/>
            <person name="Veneault-Fourrey C."/>
            <person name="LaButti K."/>
            <person name="Lindquist E.A."/>
            <person name="Lipzen A."/>
            <person name="Lundell T."/>
            <person name="Morin E."/>
            <person name="Murat C."/>
            <person name="Riley R."/>
            <person name="Ohm R."/>
            <person name="Sun H."/>
            <person name="Tunlid A."/>
            <person name="Henrissat B."/>
            <person name="Grigoriev I.V."/>
            <person name="Hibbett D.S."/>
            <person name="Martin F."/>
        </authorList>
    </citation>
    <scope>NUCLEOTIDE SEQUENCE [LARGE SCALE GENOMIC DNA]</scope>
    <source>
        <strain evidence="15">FD-334 SS-4</strain>
    </source>
</reference>
<evidence type="ECO:0000256" key="7">
    <source>
        <dbReference type="ARBA" id="ARBA00022777"/>
    </source>
</evidence>
<evidence type="ECO:0000256" key="6">
    <source>
        <dbReference type="ARBA" id="ARBA00022741"/>
    </source>
</evidence>
<dbReference type="InterPro" id="IPR006206">
    <property type="entry name" value="Mevalonate/galactokinase"/>
</dbReference>
<evidence type="ECO:0000259" key="13">
    <source>
        <dbReference type="Pfam" id="PF10509"/>
    </source>
</evidence>
<dbReference type="GO" id="GO:0005829">
    <property type="term" value="C:cytosol"/>
    <property type="evidence" value="ECO:0007669"/>
    <property type="project" value="TreeGrafter"/>
</dbReference>
<evidence type="ECO:0000256" key="2">
    <source>
        <dbReference type="ARBA" id="ARBA00006566"/>
    </source>
</evidence>
<dbReference type="AlphaFoldDB" id="A0A0D2PGT7"/>
<protein>
    <recommendedName>
        <fullName evidence="4">Galactokinase</fullName>
        <ecNumber evidence="3">2.7.1.6</ecNumber>
    </recommendedName>
    <alternativeName>
        <fullName evidence="9">Galactose kinase</fullName>
    </alternativeName>
</protein>
<keyword evidence="8" id="KW-0067">ATP-binding</keyword>
<dbReference type="Pfam" id="PF00288">
    <property type="entry name" value="GHMP_kinases_N"/>
    <property type="match status" value="1"/>
</dbReference>
<comment type="pathway">
    <text evidence="1">Carbohydrate metabolism; galactose metabolism.</text>
</comment>
<dbReference type="GO" id="GO:0006012">
    <property type="term" value="P:galactose metabolic process"/>
    <property type="evidence" value="ECO:0007669"/>
    <property type="project" value="UniProtKB-UniPathway"/>
</dbReference>
<evidence type="ECO:0000259" key="11">
    <source>
        <dbReference type="Pfam" id="PF00288"/>
    </source>
</evidence>
<dbReference type="InterPro" id="IPR013750">
    <property type="entry name" value="GHMP_kinase_C_dom"/>
</dbReference>
<dbReference type="OrthoDB" id="187738at2759"/>
<dbReference type="GO" id="GO:0004335">
    <property type="term" value="F:galactokinase activity"/>
    <property type="evidence" value="ECO:0007669"/>
    <property type="project" value="UniProtKB-EC"/>
</dbReference>
<keyword evidence="5" id="KW-0808">Transferase</keyword>
<dbReference type="STRING" id="945553.A0A0D2PGT7"/>
<evidence type="ECO:0000256" key="1">
    <source>
        <dbReference type="ARBA" id="ARBA00004947"/>
    </source>
</evidence>
<dbReference type="PRINTS" id="PR00959">
    <property type="entry name" value="MEVGALKINASE"/>
</dbReference>
<dbReference type="OMA" id="GFHDTYF"/>
<dbReference type="InterPro" id="IPR000705">
    <property type="entry name" value="Galactokinase"/>
</dbReference>
<feature type="domain" description="Galactokinase N-terminal" evidence="13">
    <location>
        <begin position="36"/>
        <end position="83"/>
    </location>
</feature>
<dbReference type="PROSITE" id="PS00106">
    <property type="entry name" value="GALACTOKINASE"/>
    <property type="match status" value="1"/>
</dbReference>
<evidence type="ECO:0000256" key="3">
    <source>
        <dbReference type="ARBA" id="ARBA00012315"/>
    </source>
</evidence>
<keyword evidence="15" id="KW-1185">Reference proteome</keyword>
<evidence type="ECO:0000313" key="15">
    <source>
        <dbReference type="Proteomes" id="UP000054270"/>
    </source>
</evidence>
<feature type="domain" description="GHMP kinase C-terminal" evidence="12">
    <location>
        <begin position="446"/>
        <end position="519"/>
    </location>
</feature>
<dbReference type="PANTHER" id="PTHR10457">
    <property type="entry name" value="MEVALONATE KINASE/GALACTOKINASE"/>
    <property type="match status" value="1"/>
</dbReference>
<dbReference type="Pfam" id="PF08544">
    <property type="entry name" value="GHMP_kinases_C"/>
    <property type="match status" value="1"/>
</dbReference>
<dbReference type="EMBL" id="KN817523">
    <property type="protein sequence ID" value="KJA27706.1"/>
    <property type="molecule type" value="Genomic_DNA"/>
</dbReference>
<evidence type="ECO:0000256" key="8">
    <source>
        <dbReference type="ARBA" id="ARBA00022840"/>
    </source>
</evidence>
<dbReference type="InterPro" id="IPR020568">
    <property type="entry name" value="Ribosomal_Su5_D2-typ_SF"/>
</dbReference>
<name>A0A0D2PGT7_HYPSF</name>
<keyword evidence="7" id="KW-0418">Kinase</keyword>
<comment type="similarity">
    <text evidence="2">Belongs to the GHMP kinase family. GalK subfamily.</text>
</comment>
<dbReference type="PIRSF" id="PIRSF000530">
    <property type="entry name" value="Galactokinase"/>
    <property type="match status" value="1"/>
</dbReference>
<gene>
    <name evidence="14" type="ORF">HYPSUDRAFT_130574</name>
</gene>
<dbReference type="Gene3D" id="1.20.1440.340">
    <property type="match status" value="1"/>
</dbReference>
<evidence type="ECO:0000256" key="5">
    <source>
        <dbReference type="ARBA" id="ARBA00022679"/>
    </source>
</evidence>
<dbReference type="InterPro" id="IPR006203">
    <property type="entry name" value="GHMP_knse_ATP-bd_CS"/>
</dbReference>
<dbReference type="SUPFAM" id="SSF55060">
    <property type="entry name" value="GHMP Kinase, C-terminal domain"/>
    <property type="match status" value="1"/>
</dbReference>
<dbReference type="InterPro" id="IPR006204">
    <property type="entry name" value="GHMP_kinase_N_dom"/>
</dbReference>
<dbReference type="InterPro" id="IPR019539">
    <property type="entry name" value="GalKase_N"/>
</dbReference>
<dbReference type="Proteomes" id="UP000054270">
    <property type="component" value="Unassembled WGS sequence"/>
</dbReference>
<dbReference type="EC" id="2.7.1.6" evidence="3"/>
<sequence length="556" mass="59916">MIAHQPIPVFHTLTDVFGSEEAALPHAKRWNDLAAQFEVRFGRKPTYIARAPGRVNLIGEHIDYALFGVLPAAVERDILIACGSRPTQSLSHHAEIPDTPGSVIAENLHPKYTRQVFAPAVKEPQEVSEQDAHAESWKLDINTKELRWESYVKAGYYGVLNHHFSGVENSPAHVDLLVTGSVPAGSGLSSSAAMVVASTLAFLAVNGKVGDSLEDNGGHKSLDKGGLVELAMKNEKRVGVNSGGMDQAASVMSDPSSALYIRFYPSLTASAVRLPTRAVFVIANSLVVADKALSAKRGYNLRVVETLVGARILAQAVGLPIAPVDRITYREVVGRFAGEQPGADMGADALEAAITRLEPRLDVLKPSVTDGVQLGVTMEEMVQMSGLAPDAFHEAYLSWVDIEATRFQLYKRAKHVLTEARRVLQFRRACVEVEAAASSDGSEAALIDSLGRLMNESQVSCAELFECSCPELDDLTRLARQAGAYGSRLTGAGWGGCTVSLVAEGKVTEFIQKVKETYPPYKNLEGTALSEAIFATKPGRGACGQYIYFALDLFCL</sequence>
<dbReference type="Gene3D" id="3.30.230.10">
    <property type="match status" value="1"/>
</dbReference>
<organism evidence="14 15">
    <name type="scientific">Hypholoma sublateritium (strain FD-334 SS-4)</name>
    <dbReference type="NCBI Taxonomy" id="945553"/>
    <lineage>
        <taxon>Eukaryota</taxon>
        <taxon>Fungi</taxon>
        <taxon>Dikarya</taxon>
        <taxon>Basidiomycota</taxon>
        <taxon>Agaricomycotina</taxon>
        <taxon>Agaricomycetes</taxon>
        <taxon>Agaricomycetidae</taxon>
        <taxon>Agaricales</taxon>
        <taxon>Agaricineae</taxon>
        <taxon>Strophariaceae</taxon>
        <taxon>Hypholoma</taxon>
    </lineage>
</organism>
<dbReference type="Gene3D" id="3.30.70.3170">
    <property type="match status" value="1"/>
</dbReference>
<dbReference type="InterPro" id="IPR019741">
    <property type="entry name" value="Galactokinase_CS"/>
</dbReference>
<dbReference type="InterPro" id="IPR036554">
    <property type="entry name" value="GHMP_kinase_C_sf"/>
</dbReference>
<evidence type="ECO:0000256" key="4">
    <source>
        <dbReference type="ARBA" id="ARBA00019487"/>
    </source>
</evidence>
<evidence type="ECO:0000256" key="9">
    <source>
        <dbReference type="ARBA" id="ARBA00029590"/>
    </source>
</evidence>
<proteinExistence type="inferred from homology"/>
<dbReference type="SUPFAM" id="SSF54211">
    <property type="entry name" value="Ribosomal protein S5 domain 2-like"/>
    <property type="match status" value="1"/>
</dbReference>
<feature type="domain" description="GHMP kinase N-terminal" evidence="11">
    <location>
        <begin position="165"/>
        <end position="253"/>
    </location>
</feature>
<dbReference type="PANTHER" id="PTHR10457:SF7">
    <property type="entry name" value="GALACTOKINASE-RELATED"/>
    <property type="match status" value="1"/>
</dbReference>
<dbReference type="NCBIfam" id="TIGR00131">
    <property type="entry name" value="gal_kin"/>
    <property type="match status" value="1"/>
</dbReference>
<evidence type="ECO:0000256" key="10">
    <source>
        <dbReference type="ARBA" id="ARBA00049538"/>
    </source>
</evidence>
<accession>A0A0D2PGT7</accession>
<dbReference type="PRINTS" id="PR00473">
    <property type="entry name" value="GALCTOKINASE"/>
</dbReference>
<dbReference type="InterPro" id="IPR014721">
    <property type="entry name" value="Ribsml_uS5_D2-typ_fold_subgr"/>
</dbReference>
<evidence type="ECO:0000259" key="12">
    <source>
        <dbReference type="Pfam" id="PF08544"/>
    </source>
</evidence>
<dbReference type="GO" id="GO:0005524">
    <property type="term" value="F:ATP binding"/>
    <property type="evidence" value="ECO:0007669"/>
    <property type="project" value="UniProtKB-KW"/>
</dbReference>
<comment type="catalytic activity">
    <reaction evidence="10">
        <text>alpha-D-galactose + ATP = alpha-D-galactose 1-phosphate + ADP + H(+)</text>
        <dbReference type="Rhea" id="RHEA:13553"/>
        <dbReference type="ChEBI" id="CHEBI:15378"/>
        <dbReference type="ChEBI" id="CHEBI:28061"/>
        <dbReference type="ChEBI" id="CHEBI:30616"/>
        <dbReference type="ChEBI" id="CHEBI:58336"/>
        <dbReference type="ChEBI" id="CHEBI:456216"/>
        <dbReference type="EC" id="2.7.1.6"/>
    </reaction>
    <physiologicalReaction direction="left-to-right" evidence="10">
        <dbReference type="Rhea" id="RHEA:13554"/>
    </physiologicalReaction>
</comment>
<evidence type="ECO:0000313" key="14">
    <source>
        <dbReference type="EMBL" id="KJA27706.1"/>
    </source>
</evidence>
<dbReference type="Pfam" id="PF10509">
    <property type="entry name" value="GalKase_gal_bdg"/>
    <property type="match status" value="1"/>
</dbReference>
<dbReference type="PROSITE" id="PS00627">
    <property type="entry name" value="GHMP_KINASES_ATP"/>
    <property type="match status" value="1"/>
</dbReference>